<proteinExistence type="inferred from homology"/>
<evidence type="ECO:0000313" key="4">
    <source>
        <dbReference type="Proteomes" id="UP000494163"/>
    </source>
</evidence>
<evidence type="ECO:0000313" key="3">
    <source>
        <dbReference type="EMBL" id="ALC41898.1"/>
    </source>
</evidence>
<dbReference type="OrthoDB" id="9985637at2759"/>
<dbReference type="PANTHER" id="PTHR10779">
    <property type="entry name" value="DYNEIN LIGHT CHAIN ROADBLOCK"/>
    <property type="match status" value="1"/>
</dbReference>
<reference evidence="3 4" key="1">
    <citation type="submission" date="2015-08" db="EMBL/GenBank/DDBJ databases">
        <title>Ancestral chromatin configuration constrains chromatin evolution on differentiating sex chromosomes in Drosophila.</title>
        <authorList>
            <person name="Zhou Q."/>
            <person name="Bachtrog D."/>
        </authorList>
    </citation>
    <scope>NUCLEOTIDE SEQUENCE [LARGE SCALE GENOMIC DNA]</scope>
    <source>
        <tissue evidence="3">Whole larvae</tissue>
    </source>
</reference>
<comment type="similarity">
    <text evidence="1">Belongs to the GAMAD family.</text>
</comment>
<dbReference type="SUPFAM" id="SSF103196">
    <property type="entry name" value="Roadblock/LC7 domain"/>
    <property type="match status" value="1"/>
</dbReference>
<accession>A0A0M5J2V3</accession>
<feature type="domain" description="Roadblock/LAMTOR2" evidence="2">
    <location>
        <begin position="23"/>
        <end position="109"/>
    </location>
</feature>
<dbReference type="OMA" id="HRGARDI"/>
<dbReference type="Proteomes" id="UP000494163">
    <property type="component" value="Chromosome 2R"/>
</dbReference>
<protein>
    <submittedName>
        <fullName evidence="3">CG16837</fullName>
    </submittedName>
</protein>
<gene>
    <name evidence="3" type="ORF">Dbus_chr2Rg1477</name>
</gene>
<dbReference type="SMART" id="SM00960">
    <property type="entry name" value="Robl_LC7"/>
    <property type="match status" value="1"/>
</dbReference>
<keyword evidence="4" id="KW-1185">Reference proteome</keyword>
<dbReference type="InterPro" id="IPR004942">
    <property type="entry name" value="Roadblock/LAMTOR2_dom"/>
</dbReference>
<evidence type="ECO:0000259" key="2">
    <source>
        <dbReference type="SMART" id="SM00960"/>
    </source>
</evidence>
<dbReference type="Pfam" id="PF03259">
    <property type="entry name" value="Robl_LC7"/>
    <property type="match status" value="1"/>
</dbReference>
<sequence>MSELRGNAKARTEPPRERAYDGDAFVNHFARRGAREIIVMDAKGRPMRSTLSHRRTYAYAVNLTPLTEMARNVVRDLDPSNDVTFMRLRSPRHEVHVTLSDEFIVVVIQRLKAKKKA</sequence>
<dbReference type="EMBL" id="CP012524">
    <property type="protein sequence ID" value="ALC41898.1"/>
    <property type="molecule type" value="Genomic_DNA"/>
</dbReference>
<evidence type="ECO:0000256" key="1">
    <source>
        <dbReference type="ARBA" id="ARBA00007191"/>
    </source>
</evidence>
<dbReference type="SMR" id="A0A0M5J2V3"/>
<name>A0A0M5J2V3_DROBS</name>
<organism evidence="3 4">
    <name type="scientific">Drosophila busckii</name>
    <name type="common">Fruit fly</name>
    <dbReference type="NCBI Taxonomy" id="30019"/>
    <lineage>
        <taxon>Eukaryota</taxon>
        <taxon>Metazoa</taxon>
        <taxon>Ecdysozoa</taxon>
        <taxon>Arthropoda</taxon>
        <taxon>Hexapoda</taxon>
        <taxon>Insecta</taxon>
        <taxon>Pterygota</taxon>
        <taxon>Neoptera</taxon>
        <taxon>Endopterygota</taxon>
        <taxon>Diptera</taxon>
        <taxon>Brachycera</taxon>
        <taxon>Muscomorpha</taxon>
        <taxon>Ephydroidea</taxon>
        <taxon>Drosophilidae</taxon>
        <taxon>Drosophila</taxon>
    </lineage>
</organism>
<dbReference type="Gene3D" id="3.30.450.30">
    <property type="entry name" value="Dynein light chain 2a, cytoplasmic"/>
    <property type="match status" value="1"/>
</dbReference>
<dbReference type="STRING" id="30019.A0A0M5J2V3"/>
<dbReference type="AlphaFoldDB" id="A0A0M5J2V3"/>